<gene>
    <name evidence="2" type="ORF">H9785_10635</name>
</gene>
<evidence type="ECO:0000313" key="2">
    <source>
        <dbReference type="EMBL" id="HJA84408.1"/>
    </source>
</evidence>
<evidence type="ECO:0000256" key="1">
    <source>
        <dbReference type="SAM" id="SignalP"/>
    </source>
</evidence>
<proteinExistence type="predicted"/>
<dbReference type="EMBL" id="DWZE01000131">
    <property type="protein sequence ID" value="HJA84408.1"/>
    <property type="molecule type" value="Genomic_DNA"/>
</dbReference>
<dbReference type="AlphaFoldDB" id="A0A9D2KTX2"/>
<name>A0A9D2KTX2_9BACE</name>
<feature type="chain" id="PRO_5039587284" description="Major fimbrial subunit protein N-terminal domain-containing protein" evidence="1">
    <location>
        <begin position="33"/>
        <end position="772"/>
    </location>
</feature>
<accession>A0A9D2KTX2</accession>
<comment type="caution">
    <text evidence="2">The sequence shown here is derived from an EMBL/GenBank/DDBJ whole genome shotgun (WGS) entry which is preliminary data.</text>
</comment>
<protein>
    <recommendedName>
        <fullName evidence="4">Major fimbrial subunit protein N-terminal domain-containing protein</fullName>
    </recommendedName>
</protein>
<reference evidence="2" key="1">
    <citation type="journal article" date="2021" name="PeerJ">
        <title>Extensive microbial diversity within the chicken gut microbiome revealed by metagenomics and culture.</title>
        <authorList>
            <person name="Gilroy R."/>
            <person name="Ravi A."/>
            <person name="Getino M."/>
            <person name="Pursley I."/>
            <person name="Horton D.L."/>
            <person name="Alikhan N.F."/>
            <person name="Baker D."/>
            <person name="Gharbi K."/>
            <person name="Hall N."/>
            <person name="Watson M."/>
            <person name="Adriaenssens E.M."/>
            <person name="Foster-Nyarko E."/>
            <person name="Jarju S."/>
            <person name="Secka A."/>
            <person name="Antonio M."/>
            <person name="Oren A."/>
            <person name="Chaudhuri R.R."/>
            <person name="La Ragione R."/>
            <person name="Hildebrand F."/>
            <person name="Pallen M.J."/>
        </authorList>
    </citation>
    <scope>NUCLEOTIDE SEQUENCE</scope>
    <source>
        <strain evidence="2">ChiHecec1B25-7008</strain>
    </source>
</reference>
<organism evidence="2 3">
    <name type="scientific">Candidatus Bacteroides intestinavium</name>
    <dbReference type="NCBI Taxonomy" id="2838469"/>
    <lineage>
        <taxon>Bacteria</taxon>
        <taxon>Pseudomonadati</taxon>
        <taxon>Bacteroidota</taxon>
        <taxon>Bacteroidia</taxon>
        <taxon>Bacteroidales</taxon>
        <taxon>Bacteroidaceae</taxon>
        <taxon>Bacteroides</taxon>
    </lineage>
</organism>
<dbReference type="Proteomes" id="UP000823860">
    <property type="component" value="Unassembled WGS sequence"/>
</dbReference>
<sequence length="772" mass="88063">MNNRQAPARTRRRMLPRSSFFILSSSLLLLLAACEDTLQNSLPATGDGLPVTLTLDSREESAATRTELVSADPTHHVEQVEILIFEGEDDDAKRIDTETIKDWPKDKSSLTYTLQHPFVEGQTYTLLGVGKDNEFYNTYNIDTDKTLGETYARLKANQSPAQCEFFTGSVTFTHQGRGTQIDDLTMRRRVAGVMLYVTEIPQEVDGKRVTSVRLELGSNQKSSVLLKRDFTDPEWTEPDGQDELADSKTLAQIDLSNYTYDGKDFYMEGDKPATGYAGVYMLPLNKTENVNTFTVKLYGKEVDKETGKPTGEETELSKSFTVTNHNANSTTFDIRSNYIYCIGKKGEGIDEPISLSGKPIYLDVTEWTTINTNNPTFESARVQALFDDTDNPIHNCMNEEFSIKILPPLETIKRYVTKIKLDILPNTYALNDNGETTLIHEDNGLSENAKNYYSNWLYVKQSNNTYTKEYILYDGTGNIDDMTTNLTLFLRDYARFRSWGWAEPNSLQDNQYSWVGTKEDIERINRDFRYTDILLTTHIEWDKNNNNIIEENEKSDRTDTLRIHQYNTITVNYRNMGDNSLKQHIVTCGFSRQDINQNAWGYQDSNNDVVYTSGLQVPFQSGHLSNGSYNVTQVGKLNNLVSYTGSAIGVAARPIEYINEYGTLIQSFNYPVTDKDQRVEKCWYLPAQLELQGFLIQCASNVEGESIKSNILFDNIYLTSTLRDQAGKDAISFKETTTGPYIEYVDRGNTNNRYHIRQARRFPDETGYDYQW</sequence>
<keyword evidence="1" id="KW-0732">Signal</keyword>
<dbReference type="PROSITE" id="PS51257">
    <property type="entry name" value="PROKAR_LIPOPROTEIN"/>
    <property type="match status" value="1"/>
</dbReference>
<reference evidence="2" key="2">
    <citation type="submission" date="2021-04" db="EMBL/GenBank/DDBJ databases">
        <authorList>
            <person name="Gilroy R."/>
        </authorList>
    </citation>
    <scope>NUCLEOTIDE SEQUENCE</scope>
    <source>
        <strain evidence="2">ChiHecec1B25-7008</strain>
    </source>
</reference>
<evidence type="ECO:0008006" key="4">
    <source>
        <dbReference type="Google" id="ProtNLM"/>
    </source>
</evidence>
<evidence type="ECO:0000313" key="3">
    <source>
        <dbReference type="Proteomes" id="UP000823860"/>
    </source>
</evidence>
<feature type="signal peptide" evidence="1">
    <location>
        <begin position="1"/>
        <end position="32"/>
    </location>
</feature>